<reference evidence="2" key="1">
    <citation type="journal article" date="2022" name="Mol. Ecol. Resour.">
        <title>The genomes of chicory, endive, great burdock and yacon provide insights into Asteraceae palaeo-polyploidization history and plant inulin production.</title>
        <authorList>
            <person name="Fan W."/>
            <person name="Wang S."/>
            <person name="Wang H."/>
            <person name="Wang A."/>
            <person name="Jiang F."/>
            <person name="Liu H."/>
            <person name="Zhao H."/>
            <person name="Xu D."/>
            <person name="Zhang Y."/>
        </authorList>
    </citation>
    <scope>NUCLEOTIDE SEQUENCE [LARGE SCALE GENOMIC DNA]</scope>
    <source>
        <strain evidence="2">cv. Yunnan</strain>
    </source>
</reference>
<evidence type="ECO:0000313" key="1">
    <source>
        <dbReference type="EMBL" id="KAI3716942.1"/>
    </source>
</evidence>
<accession>A0ACB9B3F6</accession>
<name>A0ACB9B3F6_9ASTR</name>
<sequence length="78" mass="9206">MEGKLYCQLHYQQSIRRQRRQPVPDHLKLERARRTQKLEPDSDLPPKRIKQEDPISPPMVKIGAPSALKIVIDFYQEV</sequence>
<organism evidence="1 2">
    <name type="scientific">Smallanthus sonchifolius</name>
    <dbReference type="NCBI Taxonomy" id="185202"/>
    <lineage>
        <taxon>Eukaryota</taxon>
        <taxon>Viridiplantae</taxon>
        <taxon>Streptophyta</taxon>
        <taxon>Embryophyta</taxon>
        <taxon>Tracheophyta</taxon>
        <taxon>Spermatophyta</taxon>
        <taxon>Magnoliopsida</taxon>
        <taxon>eudicotyledons</taxon>
        <taxon>Gunneridae</taxon>
        <taxon>Pentapetalae</taxon>
        <taxon>asterids</taxon>
        <taxon>campanulids</taxon>
        <taxon>Asterales</taxon>
        <taxon>Asteraceae</taxon>
        <taxon>Asteroideae</taxon>
        <taxon>Heliantheae alliance</taxon>
        <taxon>Millerieae</taxon>
        <taxon>Smallanthus</taxon>
    </lineage>
</organism>
<protein>
    <submittedName>
        <fullName evidence="1">Uncharacterized protein</fullName>
    </submittedName>
</protein>
<comment type="caution">
    <text evidence="1">The sequence shown here is derived from an EMBL/GenBank/DDBJ whole genome shotgun (WGS) entry which is preliminary data.</text>
</comment>
<keyword evidence="2" id="KW-1185">Reference proteome</keyword>
<reference evidence="1 2" key="2">
    <citation type="journal article" date="2022" name="Mol. Ecol. Resour.">
        <title>The genomes of chicory, endive, great burdock and yacon provide insights into Asteraceae paleo-polyploidization history and plant inulin production.</title>
        <authorList>
            <person name="Fan W."/>
            <person name="Wang S."/>
            <person name="Wang H."/>
            <person name="Wang A."/>
            <person name="Jiang F."/>
            <person name="Liu H."/>
            <person name="Zhao H."/>
            <person name="Xu D."/>
            <person name="Zhang Y."/>
        </authorList>
    </citation>
    <scope>NUCLEOTIDE SEQUENCE [LARGE SCALE GENOMIC DNA]</scope>
    <source>
        <strain evidence="2">cv. Yunnan</strain>
        <tissue evidence="1">Leaves</tissue>
    </source>
</reference>
<dbReference type="EMBL" id="CM042040">
    <property type="protein sequence ID" value="KAI3716942.1"/>
    <property type="molecule type" value="Genomic_DNA"/>
</dbReference>
<gene>
    <name evidence="1" type="ORF">L1987_68184</name>
</gene>
<dbReference type="Proteomes" id="UP001056120">
    <property type="component" value="Linkage Group LG23"/>
</dbReference>
<proteinExistence type="predicted"/>
<evidence type="ECO:0000313" key="2">
    <source>
        <dbReference type="Proteomes" id="UP001056120"/>
    </source>
</evidence>